<dbReference type="Proteomes" id="UP001347796">
    <property type="component" value="Unassembled WGS sequence"/>
</dbReference>
<dbReference type="PANTHER" id="PTHR13808">
    <property type="entry name" value="CBP/P300-RELATED"/>
    <property type="match status" value="1"/>
</dbReference>
<evidence type="ECO:0000313" key="14">
    <source>
        <dbReference type="EMBL" id="KAK6167488.1"/>
    </source>
</evidence>
<evidence type="ECO:0000256" key="12">
    <source>
        <dbReference type="PROSITE-ProRule" id="PRU00203"/>
    </source>
</evidence>
<feature type="zinc finger region" description="TAZ-type" evidence="12">
    <location>
        <begin position="1"/>
        <end position="86"/>
    </location>
</feature>
<keyword evidence="3" id="KW-0808">Transferase</keyword>
<dbReference type="InterPro" id="IPR000197">
    <property type="entry name" value="Znf_TAZ"/>
</dbReference>
<gene>
    <name evidence="14" type="ORF">SNE40_021504</name>
</gene>
<dbReference type="GO" id="GO:0004402">
    <property type="term" value="F:histone acetyltransferase activity"/>
    <property type="evidence" value="ECO:0007669"/>
    <property type="project" value="InterPro"/>
</dbReference>
<organism evidence="14 15">
    <name type="scientific">Patella caerulea</name>
    <name type="common">Rayed Mediterranean limpet</name>
    <dbReference type="NCBI Taxonomy" id="87958"/>
    <lineage>
        <taxon>Eukaryota</taxon>
        <taxon>Metazoa</taxon>
        <taxon>Spiralia</taxon>
        <taxon>Lophotrochozoa</taxon>
        <taxon>Mollusca</taxon>
        <taxon>Gastropoda</taxon>
        <taxon>Patellogastropoda</taxon>
        <taxon>Patelloidea</taxon>
        <taxon>Patellidae</taxon>
        <taxon>Patella</taxon>
    </lineage>
</organism>
<evidence type="ECO:0000256" key="7">
    <source>
        <dbReference type="ARBA" id="ARBA00022853"/>
    </source>
</evidence>
<keyword evidence="5 12" id="KW-0863">Zinc-finger</keyword>
<evidence type="ECO:0000256" key="6">
    <source>
        <dbReference type="ARBA" id="ARBA00022833"/>
    </source>
</evidence>
<dbReference type="InterPro" id="IPR013178">
    <property type="entry name" value="Histone_AcTrfase_Rtt109/CBP"/>
</dbReference>
<dbReference type="GO" id="GO:0031490">
    <property type="term" value="F:chromatin DNA binding"/>
    <property type="evidence" value="ECO:0007669"/>
    <property type="project" value="TreeGrafter"/>
</dbReference>
<sequence>MDTKGKLIQQQLVLLLHADKCQLRDNQNTQHICSLPYCHTMKNVLQHMTVCTAGRSCLVAHCVSSRQIITHWKNCTRTECPVCMPLKRPISARHRSSPRDTEE</sequence>
<dbReference type="EC" id="2.3.1.48" evidence="2"/>
<keyword evidence="4 12" id="KW-0479">Metal-binding</keyword>
<dbReference type="AlphaFoldDB" id="A0AAN8G814"/>
<comment type="caution">
    <text evidence="14">The sequence shown here is derived from an EMBL/GenBank/DDBJ whole genome shotgun (WGS) entry which is preliminary data.</text>
</comment>
<dbReference type="GO" id="GO:0003713">
    <property type="term" value="F:transcription coactivator activity"/>
    <property type="evidence" value="ECO:0007669"/>
    <property type="project" value="TreeGrafter"/>
</dbReference>
<keyword evidence="9" id="KW-0804">Transcription</keyword>
<keyword evidence="10" id="KW-0539">Nucleus</keyword>
<dbReference type="PANTHER" id="PTHR13808:SF1">
    <property type="entry name" value="HISTONE ACETYLTRANSFERASE"/>
    <property type="match status" value="1"/>
</dbReference>
<evidence type="ECO:0000256" key="4">
    <source>
        <dbReference type="ARBA" id="ARBA00022723"/>
    </source>
</evidence>
<evidence type="ECO:0000256" key="11">
    <source>
        <dbReference type="ARBA" id="ARBA00048017"/>
    </source>
</evidence>
<proteinExistence type="predicted"/>
<dbReference type="Pfam" id="PF02135">
    <property type="entry name" value="zf-TAZ"/>
    <property type="match status" value="1"/>
</dbReference>
<dbReference type="SUPFAM" id="SSF57933">
    <property type="entry name" value="TAZ domain"/>
    <property type="match status" value="1"/>
</dbReference>
<evidence type="ECO:0000259" key="13">
    <source>
        <dbReference type="PROSITE" id="PS50134"/>
    </source>
</evidence>
<evidence type="ECO:0000313" key="15">
    <source>
        <dbReference type="Proteomes" id="UP001347796"/>
    </source>
</evidence>
<protein>
    <recommendedName>
        <fullName evidence="2">histone acetyltransferase</fullName>
        <ecNumber evidence="2">2.3.1.48</ecNumber>
    </recommendedName>
</protein>
<keyword evidence="8" id="KW-0805">Transcription regulation</keyword>
<dbReference type="EMBL" id="JAZGQO010000018">
    <property type="protein sequence ID" value="KAK6167488.1"/>
    <property type="molecule type" value="Genomic_DNA"/>
</dbReference>
<evidence type="ECO:0000256" key="2">
    <source>
        <dbReference type="ARBA" id="ARBA00013184"/>
    </source>
</evidence>
<dbReference type="GO" id="GO:0000123">
    <property type="term" value="C:histone acetyltransferase complex"/>
    <property type="evidence" value="ECO:0007669"/>
    <property type="project" value="TreeGrafter"/>
</dbReference>
<dbReference type="GO" id="GO:0005634">
    <property type="term" value="C:nucleus"/>
    <property type="evidence" value="ECO:0007669"/>
    <property type="project" value="UniProtKB-SubCell"/>
</dbReference>
<dbReference type="PROSITE" id="PS50134">
    <property type="entry name" value="ZF_TAZ"/>
    <property type="match status" value="1"/>
</dbReference>
<dbReference type="GO" id="GO:0005667">
    <property type="term" value="C:transcription regulator complex"/>
    <property type="evidence" value="ECO:0007669"/>
    <property type="project" value="TreeGrafter"/>
</dbReference>
<evidence type="ECO:0000256" key="1">
    <source>
        <dbReference type="ARBA" id="ARBA00004123"/>
    </source>
</evidence>
<dbReference type="InterPro" id="IPR035898">
    <property type="entry name" value="TAZ_dom_sf"/>
</dbReference>
<comment type="subcellular location">
    <subcellularLocation>
        <location evidence="1">Nucleus</location>
    </subcellularLocation>
</comment>
<dbReference type="GO" id="GO:0045944">
    <property type="term" value="P:positive regulation of transcription by RNA polymerase II"/>
    <property type="evidence" value="ECO:0007669"/>
    <property type="project" value="TreeGrafter"/>
</dbReference>
<keyword evidence="6 12" id="KW-0862">Zinc</keyword>
<evidence type="ECO:0000256" key="5">
    <source>
        <dbReference type="ARBA" id="ARBA00022771"/>
    </source>
</evidence>
<accession>A0AAN8G814</accession>
<evidence type="ECO:0000256" key="10">
    <source>
        <dbReference type="ARBA" id="ARBA00023242"/>
    </source>
</evidence>
<evidence type="ECO:0000256" key="3">
    <source>
        <dbReference type="ARBA" id="ARBA00022679"/>
    </source>
</evidence>
<name>A0AAN8G814_PATCE</name>
<dbReference type="GO" id="GO:0008270">
    <property type="term" value="F:zinc ion binding"/>
    <property type="evidence" value="ECO:0007669"/>
    <property type="project" value="UniProtKB-KW"/>
</dbReference>
<feature type="domain" description="TAZ-type" evidence="13">
    <location>
        <begin position="1"/>
        <end position="86"/>
    </location>
</feature>
<dbReference type="SMART" id="SM00551">
    <property type="entry name" value="ZnF_TAZ"/>
    <property type="match status" value="1"/>
</dbReference>
<keyword evidence="7" id="KW-0156">Chromatin regulator</keyword>
<evidence type="ECO:0000256" key="9">
    <source>
        <dbReference type="ARBA" id="ARBA00023163"/>
    </source>
</evidence>
<keyword evidence="15" id="KW-1185">Reference proteome</keyword>
<dbReference type="Gene3D" id="1.20.1020.10">
    <property type="entry name" value="TAZ domain"/>
    <property type="match status" value="1"/>
</dbReference>
<comment type="catalytic activity">
    <reaction evidence="11">
        <text>L-lysyl-[protein] + acetyl-CoA = N(6)-acetyl-L-lysyl-[protein] + CoA + H(+)</text>
        <dbReference type="Rhea" id="RHEA:45948"/>
        <dbReference type="Rhea" id="RHEA-COMP:9752"/>
        <dbReference type="Rhea" id="RHEA-COMP:10731"/>
        <dbReference type="ChEBI" id="CHEBI:15378"/>
        <dbReference type="ChEBI" id="CHEBI:29969"/>
        <dbReference type="ChEBI" id="CHEBI:57287"/>
        <dbReference type="ChEBI" id="CHEBI:57288"/>
        <dbReference type="ChEBI" id="CHEBI:61930"/>
        <dbReference type="EC" id="2.3.1.48"/>
    </reaction>
</comment>
<reference evidence="14 15" key="1">
    <citation type="submission" date="2024-01" db="EMBL/GenBank/DDBJ databases">
        <title>The genome of the rayed Mediterranean limpet Patella caerulea (Linnaeus, 1758).</title>
        <authorList>
            <person name="Anh-Thu Weber A."/>
            <person name="Halstead-Nussloch G."/>
        </authorList>
    </citation>
    <scope>NUCLEOTIDE SEQUENCE [LARGE SCALE GENOMIC DNA]</scope>
    <source>
        <strain evidence="14">AATW-2023a</strain>
        <tissue evidence="14">Whole specimen</tissue>
    </source>
</reference>
<evidence type="ECO:0000256" key="8">
    <source>
        <dbReference type="ARBA" id="ARBA00023015"/>
    </source>
</evidence>